<feature type="transmembrane region" description="Helical" evidence="5">
    <location>
        <begin position="7"/>
        <end position="30"/>
    </location>
</feature>
<dbReference type="Proteomes" id="UP000184465">
    <property type="component" value="Unassembled WGS sequence"/>
</dbReference>
<evidence type="ECO:0000256" key="4">
    <source>
        <dbReference type="ARBA" id="ARBA00023136"/>
    </source>
</evidence>
<feature type="transmembrane region" description="Helical" evidence="5">
    <location>
        <begin position="254"/>
        <end position="277"/>
    </location>
</feature>
<comment type="subcellular location">
    <subcellularLocation>
        <location evidence="5">Cell membrane</location>
        <topology evidence="5">Multi-pass membrane protein</topology>
    </subcellularLocation>
</comment>
<feature type="transmembrane region" description="Helical" evidence="5">
    <location>
        <begin position="214"/>
        <end position="234"/>
    </location>
</feature>
<keyword evidence="4 5" id="KW-0472">Membrane</keyword>
<dbReference type="HAMAP" id="MF_01600">
    <property type="entry name" value="UPF0182"/>
    <property type="match status" value="1"/>
</dbReference>
<dbReference type="GO" id="GO:0005886">
    <property type="term" value="C:plasma membrane"/>
    <property type="evidence" value="ECO:0007669"/>
    <property type="project" value="UniProtKB-SubCell"/>
</dbReference>
<keyword evidence="3 5" id="KW-1133">Transmembrane helix</keyword>
<gene>
    <name evidence="7" type="ORF">SAMN02745912_03128</name>
</gene>
<evidence type="ECO:0000256" key="1">
    <source>
        <dbReference type="ARBA" id="ARBA00022475"/>
    </source>
</evidence>
<evidence type="ECO:0000256" key="5">
    <source>
        <dbReference type="HAMAP-Rule" id="MF_01600"/>
    </source>
</evidence>
<evidence type="ECO:0000313" key="7">
    <source>
        <dbReference type="EMBL" id="SHK37848.1"/>
    </source>
</evidence>
<feature type="transmembrane region" description="Helical" evidence="5">
    <location>
        <begin position="154"/>
        <end position="175"/>
    </location>
</feature>
<organism evidence="7 8">
    <name type="scientific">Paramaledivibacter caminithermalis (strain DSM 15212 / CIP 107654 / DViRD3)</name>
    <name type="common">Clostridium caminithermale</name>
    <dbReference type="NCBI Taxonomy" id="1121301"/>
    <lineage>
        <taxon>Bacteria</taxon>
        <taxon>Bacillati</taxon>
        <taxon>Bacillota</taxon>
        <taxon>Clostridia</taxon>
        <taxon>Peptostreptococcales</taxon>
        <taxon>Caminicellaceae</taxon>
        <taxon>Paramaledivibacter</taxon>
    </lineage>
</organism>
<feature type="region of interest" description="Disordered" evidence="6">
    <location>
        <begin position="850"/>
        <end position="873"/>
    </location>
</feature>
<keyword evidence="8" id="KW-1185">Reference proteome</keyword>
<dbReference type="GO" id="GO:0005576">
    <property type="term" value="C:extracellular region"/>
    <property type="evidence" value="ECO:0007669"/>
    <property type="project" value="TreeGrafter"/>
</dbReference>
<dbReference type="PANTHER" id="PTHR39344:SF1">
    <property type="entry name" value="UPF0182 PROTEIN SLL1060"/>
    <property type="match status" value="1"/>
</dbReference>
<dbReference type="InterPro" id="IPR005372">
    <property type="entry name" value="UPF0182"/>
</dbReference>
<feature type="compositionally biased region" description="Basic and acidic residues" evidence="6">
    <location>
        <begin position="850"/>
        <end position="860"/>
    </location>
</feature>
<feature type="transmembrane region" description="Helical" evidence="5">
    <location>
        <begin position="50"/>
        <end position="71"/>
    </location>
</feature>
<dbReference type="STRING" id="1121301.SAMN02745912_03128"/>
<comment type="similarity">
    <text evidence="5">Belongs to the UPF0182 family.</text>
</comment>
<dbReference type="AlphaFoldDB" id="A0A1M6RZT1"/>
<feature type="transmembrane region" description="Helical" evidence="5">
    <location>
        <begin position="289"/>
        <end position="310"/>
    </location>
</feature>
<evidence type="ECO:0000256" key="6">
    <source>
        <dbReference type="SAM" id="MobiDB-lite"/>
    </source>
</evidence>
<evidence type="ECO:0000256" key="2">
    <source>
        <dbReference type="ARBA" id="ARBA00022692"/>
    </source>
</evidence>
<dbReference type="PANTHER" id="PTHR39344">
    <property type="entry name" value="UPF0182 PROTEIN SLL1060"/>
    <property type="match status" value="1"/>
</dbReference>
<name>A0A1M6RZT1_PARC5</name>
<dbReference type="Pfam" id="PF03699">
    <property type="entry name" value="UPF0182"/>
    <property type="match status" value="1"/>
</dbReference>
<accession>A0A1M6RZT1</accession>
<reference evidence="7 8" key="1">
    <citation type="submission" date="2016-11" db="EMBL/GenBank/DDBJ databases">
        <authorList>
            <person name="Jaros S."/>
            <person name="Januszkiewicz K."/>
            <person name="Wedrychowicz H."/>
        </authorList>
    </citation>
    <scope>NUCLEOTIDE SEQUENCE [LARGE SCALE GENOMIC DNA]</scope>
    <source>
        <strain evidence="7 8">DSM 15212</strain>
    </source>
</reference>
<sequence>MTNTRRVIIGIVIILIIMISTSFNTIINFITEYKWFQELGFEKVFLTKLITQLKIGVPVFIVATILIYIYLISIKKDYYKKVNVVHTGISEKRINQIALIGAVFLSFISSSTIAGNLWFDILRYFNSTDFKVTEPIFNKDISFYIFKYPMITKIYYMLISFIVLLAVTTIIFYVIMMILRRPTLIEVDSENQFSTRQMNLNNGKRIFDIALRQLVVLGIIFFLVLGLGYYLRAYDLLYSQRGVVYGASYTDIKVILLKFRVIMIVAFISAILLFLGARRKKLRLAISGPVLMIVISIVGNLTAFLVQSYIVSPDEISKETKYIEYNIKYTQKAYGLEDVEERKFPADTTLTLEDLKENEETISNIRINDYRPTELVYNQKQGIRHYYKFNDVDIDRYYIDGKYRQVFLSPRELDQSQIKEERQTFINKHLIYTHGYGIVMSPVNKITSEGLPEMLIKNIPPITNTEGFKIERPEIYFGELTNDYIIVNTKEKEFDYPKGNSNVENIYEGNAGIKLRGLNKLLYAYKQGSLKMLLAGSITSESKIVLNRNIHDRVRKIMPYIEYDSDPYIALYDGKIYWIIDGYTVSSNYPYSEPISDSKINYIRNSVKVVIDAYNGDTTYYLADENDPIVKTYSKIFPQLFTSIDEMPEGLKAHIRYPQVLFDIQADVYRIYHMEDPRVFYNQEDEWYIANEKYENENQLIESNYLLMKLPEEEKEEFILSIPYTPKEKPNMTALLVGRNDGENYGELVVYKLPKSKNVYGPMQIENRIDSEPTISKEFTFWNQQGSSVIRGNLLTIPIEDSLLYVEPIYLKADAKDSLPEVKRVIVAYGEKIVMEPTLEGSLERIFGKSEEEPKPDIPKPTEPINPSQPTIPAEDIDDISQLIINANDVFERSIEAQRQGDWAEYGRFIEELKIILNRLDELKGTQGMEH</sequence>
<evidence type="ECO:0000256" key="3">
    <source>
        <dbReference type="ARBA" id="ARBA00022989"/>
    </source>
</evidence>
<dbReference type="RefSeq" id="WP_330390514.1">
    <property type="nucleotide sequence ID" value="NZ_FRAG01000052.1"/>
</dbReference>
<keyword evidence="2 5" id="KW-0812">Transmembrane</keyword>
<feature type="transmembrane region" description="Helical" evidence="5">
    <location>
        <begin position="97"/>
        <end position="119"/>
    </location>
</feature>
<evidence type="ECO:0000313" key="8">
    <source>
        <dbReference type="Proteomes" id="UP000184465"/>
    </source>
</evidence>
<dbReference type="EMBL" id="FRAG01000052">
    <property type="protein sequence ID" value="SHK37848.1"/>
    <property type="molecule type" value="Genomic_DNA"/>
</dbReference>
<proteinExistence type="inferred from homology"/>
<protein>
    <recommendedName>
        <fullName evidence="5">UPF0182 protein SAMN02745912_03128</fullName>
    </recommendedName>
</protein>
<keyword evidence="1 5" id="KW-1003">Cell membrane</keyword>